<reference evidence="1" key="1">
    <citation type="submission" date="2023-10" db="EMBL/GenBank/DDBJ databases">
        <title>Genome sequence of Blautia coccoides DSM 935.</title>
        <authorList>
            <person name="Boeer T."/>
            <person name="Bengelsdorf F.R."/>
            <person name="Daniel R."/>
            <person name="Poehlein A."/>
        </authorList>
    </citation>
    <scope>NUCLEOTIDE SEQUENCE [LARGE SCALE GENOMIC DNA]</scope>
    <source>
        <strain evidence="1">DSM 935</strain>
    </source>
</reference>
<protein>
    <submittedName>
        <fullName evidence="1">Uncharacterized protein</fullName>
    </submittedName>
</protein>
<dbReference type="EMBL" id="CP136422">
    <property type="protein sequence ID" value="WPX72327.1"/>
    <property type="molecule type" value="Genomic_DNA"/>
</dbReference>
<evidence type="ECO:0000313" key="2">
    <source>
        <dbReference type="Proteomes" id="UP001325248"/>
    </source>
</evidence>
<proteinExistence type="predicted"/>
<gene>
    <name evidence="1" type="ORF">BLCOC_06630</name>
</gene>
<accession>A0ABZ0U535</accession>
<dbReference type="Proteomes" id="UP001325248">
    <property type="component" value="Chromosome"/>
</dbReference>
<organism evidence="1 2">
    <name type="scientific">Blautia producta</name>
    <dbReference type="NCBI Taxonomy" id="33035"/>
    <lineage>
        <taxon>Bacteria</taxon>
        <taxon>Bacillati</taxon>
        <taxon>Bacillota</taxon>
        <taxon>Clostridia</taxon>
        <taxon>Lachnospirales</taxon>
        <taxon>Lachnospiraceae</taxon>
        <taxon>Blautia</taxon>
    </lineage>
</organism>
<sequence>MDKFYAGTKSEILSCSRRGMQHFHLKYLLAHQGEFHILADGIMLGDWRTVNWEMIREVTLGDDEVLSAKMFATQARLFFSKSAKPIKLLLTDGEVIYLYFNWNFGTGLSANTKIYEQIKRNTR</sequence>
<evidence type="ECO:0000313" key="1">
    <source>
        <dbReference type="EMBL" id="WPX72327.1"/>
    </source>
</evidence>
<keyword evidence="2" id="KW-1185">Reference proteome</keyword>
<name>A0ABZ0U535_9FIRM</name>